<dbReference type="RefSeq" id="WP_023068857.1">
    <property type="nucleotide sequence ID" value="NZ_AUZM01000076.1"/>
</dbReference>
<dbReference type="EC" id="3.1.3.5" evidence="3"/>
<dbReference type="AlphaFoldDB" id="U7QAN3"/>
<dbReference type="EMBL" id="AUZM01000076">
    <property type="protein sequence ID" value="ERT04884.1"/>
    <property type="molecule type" value="Genomic_DNA"/>
</dbReference>
<dbReference type="InterPro" id="IPR002828">
    <property type="entry name" value="SurE-like_Pase/nucleotidase"/>
</dbReference>
<evidence type="ECO:0000313" key="7">
    <source>
        <dbReference type="EMBL" id="ERT04884.1"/>
    </source>
</evidence>
<sequence>MTIILTNDDGIDAPGIRALSEAINHQGIFIAPQQELSGCGHKVTTRSPIAVERRSDTEYAVAGTPADCTRLAITHLSPQIDWVLSGINSGGNLGVDVYISGTVAAVREAAFHGIRGIALSQYRKGGRPVNWEQTTRWSQTVLKDLLNRPLELGSFWNVNFPYLEPDAPEPEMVFCEPSTKPLPIDYKVEDENYFYMGNYSQRQRTPETDVDVCFGGKIAVTKIQL</sequence>
<evidence type="ECO:0000256" key="1">
    <source>
        <dbReference type="ARBA" id="ARBA00000815"/>
    </source>
</evidence>
<dbReference type="GO" id="GO:0008253">
    <property type="term" value="F:5'-nucleotidase activity"/>
    <property type="evidence" value="ECO:0007669"/>
    <property type="project" value="UniProtKB-EC"/>
</dbReference>
<comment type="similarity">
    <text evidence="2">Belongs to the SurE nucleotidase family.</text>
</comment>
<accession>U7QAN3</accession>
<dbReference type="PATRIC" id="fig|1348334.3.peg.4982"/>
<dbReference type="Pfam" id="PF01975">
    <property type="entry name" value="SurE"/>
    <property type="match status" value="1"/>
</dbReference>
<organism evidence="7 8">
    <name type="scientific">Lyngbya aestuarii BL J</name>
    <dbReference type="NCBI Taxonomy" id="1348334"/>
    <lineage>
        <taxon>Bacteria</taxon>
        <taxon>Bacillati</taxon>
        <taxon>Cyanobacteriota</taxon>
        <taxon>Cyanophyceae</taxon>
        <taxon>Oscillatoriophycideae</taxon>
        <taxon>Oscillatoriales</taxon>
        <taxon>Microcoleaceae</taxon>
        <taxon>Lyngbya</taxon>
    </lineage>
</organism>
<evidence type="ECO:0000313" key="8">
    <source>
        <dbReference type="Proteomes" id="UP000017127"/>
    </source>
</evidence>
<dbReference type="InterPro" id="IPR030048">
    <property type="entry name" value="SurE"/>
</dbReference>
<dbReference type="InterPro" id="IPR036523">
    <property type="entry name" value="SurE-like_sf"/>
</dbReference>
<dbReference type="OrthoDB" id="9780815at2"/>
<comment type="caution">
    <text evidence="7">The sequence shown here is derived from an EMBL/GenBank/DDBJ whole genome shotgun (WGS) entry which is preliminary data.</text>
</comment>
<evidence type="ECO:0000256" key="4">
    <source>
        <dbReference type="ARBA" id="ARBA00022723"/>
    </source>
</evidence>
<keyword evidence="8" id="KW-1185">Reference proteome</keyword>
<dbReference type="Gene3D" id="3.40.1210.10">
    <property type="entry name" value="Survival protein SurE-like phosphatase/nucleotidase"/>
    <property type="match status" value="1"/>
</dbReference>
<evidence type="ECO:0000259" key="6">
    <source>
        <dbReference type="Pfam" id="PF01975"/>
    </source>
</evidence>
<dbReference type="PANTHER" id="PTHR30457:SF0">
    <property type="entry name" value="PHOSPHATASE, PUTATIVE (AFU_ORTHOLOGUE AFUA_4G01070)-RELATED"/>
    <property type="match status" value="1"/>
</dbReference>
<reference evidence="7 8" key="1">
    <citation type="journal article" date="2013" name="Front. Microbiol.">
        <title>Comparative genomic analyses of the cyanobacterium, Lyngbya aestuarii BL J, a powerful hydrogen producer.</title>
        <authorList>
            <person name="Kothari A."/>
            <person name="Vaughn M."/>
            <person name="Garcia-Pichel F."/>
        </authorList>
    </citation>
    <scope>NUCLEOTIDE SEQUENCE [LARGE SCALE GENOMIC DNA]</scope>
    <source>
        <strain evidence="7 8">BL J</strain>
    </source>
</reference>
<dbReference type="NCBIfam" id="TIGR00087">
    <property type="entry name" value="surE"/>
    <property type="match status" value="1"/>
</dbReference>
<dbReference type="PANTHER" id="PTHR30457">
    <property type="entry name" value="5'-NUCLEOTIDASE SURE"/>
    <property type="match status" value="1"/>
</dbReference>
<protein>
    <recommendedName>
        <fullName evidence="3">5'-nucleotidase</fullName>
        <ecNumber evidence="3">3.1.3.5</ecNumber>
    </recommendedName>
</protein>
<keyword evidence="4" id="KW-0479">Metal-binding</keyword>
<evidence type="ECO:0000256" key="5">
    <source>
        <dbReference type="ARBA" id="ARBA00022801"/>
    </source>
</evidence>
<keyword evidence="5 7" id="KW-0378">Hydrolase</keyword>
<evidence type="ECO:0000256" key="2">
    <source>
        <dbReference type="ARBA" id="ARBA00011062"/>
    </source>
</evidence>
<dbReference type="SUPFAM" id="SSF64167">
    <property type="entry name" value="SurE-like"/>
    <property type="match status" value="1"/>
</dbReference>
<name>U7QAN3_9CYAN</name>
<dbReference type="NCBIfam" id="NF001493">
    <property type="entry name" value="PRK00346.2-3"/>
    <property type="match status" value="1"/>
</dbReference>
<comment type="catalytic activity">
    <reaction evidence="1">
        <text>a ribonucleoside 5'-phosphate + H2O = a ribonucleoside + phosphate</text>
        <dbReference type="Rhea" id="RHEA:12484"/>
        <dbReference type="ChEBI" id="CHEBI:15377"/>
        <dbReference type="ChEBI" id="CHEBI:18254"/>
        <dbReference type="ChEBI" id="CHEBI:43474"/>
        <dbReference type="ChEBI" id="CHEBI:58043"/>
        <dbReference type="EC" id="3.1.3.5"/>
    </reaction>
</comment>
<proteinExistence type="inferred from homology"/>
<gene>
    <name evidence="7" type="ORF">M595_5173</name>
</gene>
<evidence type="ECO:0000256" key="3">
    <source>
        <dbReference type="ARBA" id="ARBA00012643"/>
    </source>
</evidence>
<feature type="domain" description="Survival protein SurE-like phosphatase/nucleotidase" evidence="6">
    <location>
        <begin position="3"/>
        <end position="167"/>
    </location>
</feature>
<dbReference type="GO" id="GO:0046872">
    <property type="term" value="F:metal ion binding"/>
    <property type="evidence" value="ECO:0007669"/>
    <property type="project" value="UniProtKB-KW"/>
</dbReference>
<dbReference type="Proteomes" id="UP000017127">
    <property type="component" value="Unassembled WGS sequence"/>
</dbReference>